<feature type="domain" description="Peptidase S24/S26A/S26B/S26C" evidence="1">
    <location>
        <begin position="1"/>
        <end position="74"/>
    </location>
</feature>
<keyword evidence="3" id="KW-1185">Reference proteome</keyword>
<dbReference type="PANTHER" id="PTHR33516:SF2">
    <property type="entry name" value="LEXA REPRESSOR-RELATED"/>
    <property type="match status" value="1"/>
</dbReference>
<dbReference type="InterPro" id="IPR050077">
    <property type="entry name" value="LexA_repressor"/>
</dbReference>
<dbReference type="Gene3D" id="2.10.109.10">
    <property type="entry name" value="Umud Fragment, subunit A"/>
    <property type="match status" value="1"/>
</dbReference>
<accession>A0A318E5Y6</accession>
<dbReference type="InterPro" id="IPR015927">
    <property type="entry name" value="Peptidase_S24_S26A/B/C"/>
</dbReference>
<evidence type="ECO:0000313" key="3">
    <source>
        <dbReference type="Proteomes" id="UP000248330"/>
    </source>
</evidence>
<dbReference type="EMBL" id="QICN01000008">
    <property type="protein sequence ID" value="PXV66036.1"/>
    <property type="molecule type" value="Genomic_DNA"/>
</dbReference>
<organism evidence="2 3">
    <name type="scientific">Sinimarinibacterium flocculans</name>
    <dbReference type="NCBI Taxonomy" id="985250"/>
    <lineage>
        <taxon>Bacteria</taxon>
        <taxon>Pseudomonadati</taxon>
        <taxon>Pseudomonadota</taxon>
        <taxon>Gammaproteobacteria</taxon>
        <taxon>Nevskiales</taxon>
        <taxon>Nevskiaceae</taxon>
        <taxon>Sinimarinibacterium</taxon>
    </lineage>
</organism>
<protein>
    <submittedName>
        <fullName evidence="2">Peptidase S24-like protein</fullName>
    </submittedName>
</protein>
<proteinExistence type="predicted"/>
<dbReference type="Pfam" id="PF00717">
    <property type="entry name" value="Peptidase_S24"/>
    <property type="match status" value="1"/>
</dbReference>
<sequence>MDLAGILDGDNVLVDRSLSPSSGDIVLAVLAGGEHTIKRLTVRNGVPELHPESSNPENKPLVAEGGELSLWGVVSAVVRRMR</sequence>
<evidence type="ECO:0000259" key="1">
    <source>
        <dbReference type="Pfam" id="PF00717"/>
    </source>
</evidence>
<dbReference type="Proteomes" id="UP000248330">
    <property type="component" value="Unassembled WGS sequence"/>
</dbReference>
<reference evidence="2 3" key="1">
    <citation type="submission" date="2018-04" db="EMBL/GenBank/DDBJ databases">
        <title>Genomic Encyclopedia of Type Strains, Phase IV (KMG-IV): sequencing the most valuable type-strain genomes for metagenomic binning, comparative biology and taxonomic classification.</title>
        <authorList>
            <person name="Goeker M."/>
        </authorList>
    </citation>
    <scope>NUCLEOTIDE SEQUENCE [LARGE SCALE GENOMIC DNA]</scope>
    <source>
        <strain evidence="2 3">DSM 104150</strain>
    </source>
</reference>
<dbReference type="PANTHER" id="PTHR33516">
    <property type="entry name" value="LEXA REPRESSOR"/>
    <property type="match status" value="1"/>
</dbReference>
<name>A0A318E5Y6_9GAMM</name>
<dbReference type="InterPro" id="IPR036286">
    <property type="entry name" value="LexA/Signal_pep-like_sf"/>
</dbReference>
<dbReference type="SUPFAM" id="SSF51306">
    <property type="entry name" value="LexA/Signal peptidase"/>
    <property type="match status" value="1"/>
</dbReference>
<evidence type="ECO:0000313" key="2">
    <source>
        <dbReference type="EMBL" id="PXV66036.1"/>
    </source>
</evidence>
<gene>
    <name evidence="2" type="ORF">C8D93_1088</name>
</gene>
<dbReference type="AlphaFoldDB" id="A0A318E5Y6"/>
<dbReference type="InterPro" id="IPR039418">
    <property type="entry name" value="LexA-like"/>
</dbReference>
<comment type="caution">
    <text evidence="2">The sequence shown here is derived from an EMBL/GenBank/DDBJ whole genome shotgun (WGS) entry which is preliminary data.</text>
</comment>
<dbReference type="CDD" id="cd06529">
    <property type="entry name" value="S24_LexA-like"/>
    <property type="match status" value="1"/>
</dbReference>